<organism evidence="1 2">
    <name type="scientific">Persea americana</name>
    <name type="common">Avocado</name>
    <dbReference type="NCBI Taxonomy" id="3435"/>
    <lineage>
        <taxon>Eukaryota</taxon>
        <taxon>Viridiplantae</taxon>
        <taxon>Streptophyta</taxon>
        <taxon>Embryophyta</taxon>
        <taxon>Tracheophyta</taxon>
        <taxon>Spermatophyta</taxon>
        <taxon>Magnoliopsida</taxon>
        <taxon>Magnoliidae</taxon>
        <taxon>Laurales</taxon>
        <taxon>Lauraceae</taxon>
        <taxon>Persea</taxon>
    </lineage>
</organism>
<gene>
    <name evidence="1" type="ORF">MRB53_027923</name>
</gene>
<evidence type="ECO:0000313" key="1">
    <source>
        <dbReference type="EMBL" id="KAJ8619394.1"/>
    </source>
</evidence>
<evidence type="ECO:0000313" key="2">
    <source>
        <dbReference type="Proteomes" id="UP001234297"/>
    </source>
</evidence>
<proteinExistence type="predicted"/>
<reference evidence="1 2" key="1">
    <citation type="journal article" date="2022" name="Hortic Res">
        <title>A haplotype resolved chromosomal level avocado genome allows analysis of novel avocado genes.</title>
        <authorList>
            <person name="Nath O."/>
            <person name="Fletcher S.J."/>
            <person name="Hayward A."/>
            <person name="Shaw L.M."/>
            <person name="Masouleh A.K."/>
            <person name="Furtado A."/>
            <person name="Henry R.J."/>
            <person name="Mitter N."/>
        </authorList>
    </citation>
    <scope>NUCLEOTIDE SEQUENCE [LARGE SCALE GENOMIC DNA]</scope>
    <source>
        <strain evidence="2">cv. Hass</strain>
    </source>
</reference>
<name>A0ACC2KEK5_PERAE</name>
<dbReference type="EMBL" id="CM056817">
    <property type="protein sequence ID" value="KAJ8619394.1"/>
    <property type="molecule type" value="Genomic_DNA"/>
</dbReference>
<sequence>MAKSSNNMVMFFNLVLVLSLLLIMSIAEARLFGRFGKRDATPECDTVIGVSSGDTCFGVSQIFNLTVAEFLAINPNLNCSSLFVGQWLCVEGIAN</sequence>
<protein>
    <submittedName>
        <fullName evidence="1">Uncharacterized protein</fullName>
    </submittedName>
</protein>
<dbReference type="Proteomes" id="UP001234297">
    <property type="component" value="Chromosome 9"/>
</dbReference>
<accession>A0ACC2KEK5</accession>
<keyword evidence="2" id="KW-1185">Reference proteome</keyword>
<comment type="caution">
    <text evidence="1">The sequence shown here is derived from an EMBL/GenBank/DDBJ whole genome shotgun (WGS) entry which is preliminary data.</text>
</comment>